<evidence type="ECO:0000256" key="1">
    <source>
        <dbReference type="SAM" id="Phobius"/>
    </source>
</evidence>
<organism evidence="2 3">
    <name type="scientific">Simiduia aestuariiviva</name>
    <dbReference type="NCBI Taxonomy" id="1510459"/>
    <lineage>
        <taxon>Bacteria</taxon>
        <taxon>Pseudomonadati</taxon>
        <taxon>Pseudomonadota</taxon>
        <taxon>Gammaproteobacteria</taxon>
        <taxon>Cellvibrionales</taxon>
        <taxon>Cellvibrionaceae</taxon>
        <taxon>Simiduia</taxon>
    </lineage>
</organism>
<proteinExistence type="predicted"/>
<name>A0A839UKP1_9GAMM</name>
<feature type="transmembrane region" description="Helical" evidence="1">
    <location>
        <begin position="7"/>
        <end position="25"/>
    </location>
</feature>
<evidence type="ECO:0000313" key="3">
    <source>
        <dbReference type="Proteomes" id="UP000559987"/>
    </source>
</evidence>
<keyword evidence="3" id="KW-1185">Reference proteome</keyword>
<dbReference type="EMBL" id="JACHXZ010000001">
    <property type="protein sequence ID" value="MBB3167170.1"/>
    <property type="molecule type" value="Genomic_DNA"/>
</dbReference>
<accession>A0A839UKP1</accession>
<sequence>MQVIGTLLIYIAVACLGCYQLMLYLKRKKGVGVLQLGVNAIFHLQELIEQEYVFKLKVLYVIGMLGLFGAIIIRCVI</sequence>
<gene>
    <name evidence="2" type="ORF">FHS30_000346</name>
</gene>
<keyword evidence="1" id="KW-1133">Transmembrane helix</keyword>
<keyword evidence="1" id="KW-0472">Membrane</keyword>
<keyword evidence="1" id="KW-0812">Transmembrane</keyword>
<feature type="transmembrane region" description="Helical" evidence="1">
    <location>
        <begin position="58"/>
        <end position="76"/>
    </location>
</feature>
<dbReference type="AlphaFoldDB" id="A0A839UKP1"/>
<protein>
    <submittedName>
        <fullName evidence="2">Uncharacterized protein</fullName>
    </submittedName>
</protein>
<reference evidence="2 3" key="1">
    <citation type="submission" date="2020-08" db="EMBL/GenBank/DDBJ databases">
        <title>Genomic Encyclopedia of Type Strains, Phase III (KMG-III): the genomes of soil and plant-associated and newly described type strains.</title>
        <authorList>
            <person name="Whitman W."/>
        </authorList>
    </citation>
    <scope>NUCLEOTIDE SEQUENCE [LARGE SCALE GENOMIC DNA]</scope>
    <source>
        <strain evidence="2 3">CECT 8571</strain>
    </source>
</reference>
<evidence type="ECO:0000313" key="2">
    <source>
        <dbReference type="EMBL" id="MBB3167170.1"/>
    </source>
</evidence>
<comment type="caution">
    <text evidence="2">The sequence shown here is derived from an EMBL/GenBank/DDBJ whole genome shotgun (WGS) entry which is preliminary data.</text>
</comment>
<dbReference type="Proteomes" id="UP000559987">
    <property type="component" value="Unassembled WGS sequence"/>
</dbReference>